<feature type="transmembrane region" description="Helical" evidence="1">
    <location>
        <begin position="6"/>
        <end position="28"/>
    </location>
</feature>
<gene>
    <name evidence="2" type="ORF">Q757_03080</name>
</gene>
<evidence type="ECO:0000313" key="2">
    <source>
        <dbReference type="EMBL" id="KGO32093.1"/>
    </source>
</evidence>
<reference evidence="2 3" key="1">
    <citation type="journal article" date="2014" name="Antonie Van Leeuwenhoek">
        <title>Oenococcus alcoholitolerans sp. nov., a lactic acid bacteria isolated from cachaca and ethanol fermentation processes.</title>
        <authorList>
            <person name="Badotti F."/>
            <person name="Moreira A.P."/>
            <person name="Tonon L.A."/>
            <person name="de Lucena B.T."/>
            <person name="Gomes Fde C."/>
            <person name="Kruger R."/>
            <person name="Thompson C.C."/>
            <person name="de Morais M.A.Jr."/>
            <person name="Rosa C.A."/>
            <person name="Thompson F.L."/>
        </authorList>
    </citation>
    <scope>NUCLEOTIDE SEQUENCE [LARGE SCALE GENOMIC DNA]</scope>
    <source>
        <strain evidence="2 3">UFRJ-M7.2.18</strain>
    </source>
</reference>
<name>A0ABR4XRH7_9LACO</name>
<sequence>MLTTIAIVIPQGSAILVLLTFILLMYLVKKIAWGPITKMNGRKSKPD</sequence>
<accession>A0ABR4XRH7</accession>
<keyword evidence="3" id="KW-1185">Reference proteome</keyword>
<protein>
    <submittedName>
        <fullName evidence="2">Uncharacterized protein</fullName>
    </submittedName>
</protein>
<dbReference type="Proteomes" id="UP000030023">
    <property type="component" value="Unassembled WGS sequence"/>
</dbReference>
<proteinExistence type="predicted"/>
<organism evidence="2 3">
    <name type="scientific">Oenococcus alcoholitolerans</name>
    <dbReference type="NCBI Taxonomy" id="931074"/>
    <lineage>
        <taxon>Bacteria</taxon>
        <taxon>Bacillati</taxon>
        <taxon>Bacillota</taxon>
        <taxon>Bacilli</taxon>
        <taxon>Lactobacillales</taxon>
        <taxon>Lactobacillaceae</taxon>
        <taxon>Oenococcus</taxon>
    </lineage>
</organism>
<keyword evidence="1" id="KW-0812">Transmembrane</keyword>
<evidence type="ECO:0000256" key="1">
    <source>
        <dbReference type="SAM" id="Phobius"/>
    </source>
</evidence>
<evidence type="ECO:0000313" key="3">
    <source>
        <dbReference type="Proteomes" id="UP000030023"/>
    </source>
</evidence>
<comment type="caution">
    <text evidence="2">The sequence shown here is derived from an EMBL/GenBank/DDBJ whole genome shotgun (WGS) entry which is preliminary data.</text>
</comment>
<keyword evidence="1" id="KW-0472">Membrane</keyword>
<dbReference type="EMBL" id="AXCV01000099">
    <property type="protein sequence ID" value="KGO32093.1"/>
    <property type="molecule type" value="Genomic_DNA"/>
</dbReference>
<keyword evidence="1" id="KW-1133">Transmembrane helix</keyword>